<keyword evidence="2" id="KW-0808">Transferase</keyword>
<dbReference type="GO" id="GO:0016301">
    <property type="term" value="F:kinase activity"/>
    <property type="evidence" value="ECO:0007669"/>
    <property type="project" value="UniProtKB-KW"/>
</dbReference>
<feature type="region of interest" description="Disordered" evidence="1">
    <location>
        <begin position="92"/>
        <end position="113"/>
    </location>
</feature>
<protein>
    <submittedName>
        <fullName evidence="2">Protein kinase C zeta type</fullName>
    </submittedName>
</protein>
<dbReference type="EMBL" id="GDJX01005711">
    <property type="protein sequence ID" value="JAT62225.1"/>
    <property type="molecule type" value="Transcribed_RNA"/>
</dbReference>
<dbReference type="AlphaFoldDB" id="A0A1D1Z5R5"/>
<reference evidence="2" key="1">
    <citation type="submission" date="2015-07" db="EMBL/GenBank/DDBJ databases">
        <title>Transcriptome Assembly of Anthurium amnicola.</title>
        <authorList>
            <person name="Suzuki J."/>
        </authorList>
    </citation>
    <scope>NUCLEOTIDE SEQUENCE</scope>
</reference>
<name>A0A1D1Z5R5_9ARAE</name>
<sequence>MKIDPHGQLSELQQSGSLRDYQNSFEKLCNQVKGVAADHPLGTFLSGLRDELQYEVRSFNPTTLADAMRIARFQDAKIKAWKKAFRVQDDKLPLHPLPSKPPPPTKKLTPEELDEKRRKGLCCSCDQKWFKGQV</sequence>
<organism evidence="2">
    <name type="scientific">Anthurium amnicola</name>
    <dbReference type="NCBI Taxonomy" id="1678845"/>
    <lineage>
        <taxon>Eukaryota</taxon>
        <taxon>Viridiplantae</taxon>
        <taxon>Streptophyta</taxon>
        <taxon>Embryophyta</taxon>
        <taxon>Tracheophyta</taxon>
        <taxon>Spermatophyta</taxon>
        <taxon>Magnoliopsida</taxon>
        <taxon>Liliopsida</taxon>
        <taxon>Araceae</taxon>
        <taxon>Pothoideae</taxon>
        <taxon>Potheae</taxon>
        <taxon>Anthurium</taxon>
    </lineage>
</organism>
<feature type="compositionally biased region" description="Pro residues" evidence="1">
    <location>
        <begin position="95"/>
        <end position="105"/>
    </location>
</feature>
<keyword evidence="2" id="KW-0418">Kinase</keyword>
<proteinExistence type="predicted"/>
<accession>A0A1D1Z5R5</accession>
<evidence type="ECO:0000313" key="2">
    <source>
        <dbReference type="EMBL" id="JAT62225.1"/>
    </source>
</evidence>
<evidence type="ECO:0000256" key="1">
    <source>
        <dbReference type="SAM" id="MobiDB-lite"/>
    </source>
</evidence>
<gene>
    <name evidence="2" type="primary">PRKCZ_0</name>
    <name evidence="2" type="ORF">g.115627</name>
</gene>